<dbReference type="PANTHER" id="PTHR36932">
    <property type="entry name" value="CAPSULAR POLYSACCHARIDE BIOSYNTHESIS PROTEIN"/>
    <property type="match status" value="1"/>
</dbReference>
<dbReference type="PANTHER" id="PTHR36932:SF1">
    <property type="entry name" value="CAPSULAR POLYSACCHARIDE BIOSYNTHESIS PROTEIN"/>
    <property type="match status" value="1"/>
</dbReference>
<dbReference type="InterPro" id="IPR053158">
    <property type="entry name" value="CapK_Type1_Caps_Biosynth"/>
</dbReference>
<keyword evidence="4" id="KW-1185">Reference proteome</keyword>
<evidence type="ECO:0000313" key="3">
    <source>
        <dbReference type="Proteomes" id="UP000192441"/>
    </source>
</evidence>
<dbReference type="EMBL" id="MVHM01000007">
    <property type="protein sequence ID" value="ORA37387.1"/>
    <property type="molecule type" value="Genomic_DNA"/>
</dbReference>
<evidence type="ECO:0000313" key="2">
    <source>
        <dbReference type="EMBL" id="ORA37387.1"/>
    </source>
</evidence>
<evidence type="ECO:0000313" key="1">
    <source>
        <dbReference type="EMBL" id="BBZ13603.1"/>
    </source>
</evidence>
<accession>A0A7I7WAS4</accession>
<dbReference type="Gene3D" id="3.40.50.12780">
    <property type="entry name" value="N-terminal domain of ligase-like"/>
    <property type="match status" value="1"/>
</dbReference>
<reference evidence="1 4" key="2">
    <citation type="journal article" date="2019" name="Emerg. Microbes Infect.">
        <title>Comprehensive subspecies identification of 175 nontuberculous mycobacteria species based on 7547 genomic profiles.</title>
        <authorList>
            <person name="Matsumoto Y."/>
            <person name="Kinjo T."/>
            <person name="Motooka D."/>
            <person name="Nabeya D."/>
            <person name="Jung N."/>
            <person name="Uechi K."/>
            <person name="Horii T."/>
            <person name="Iida T."/>
            <person name="Fujita J."/>
            <person name="Nakamura S."/>
        </authorList>
    </citation>
    <scope>NUCLEOTIDE SEQUENCE [LARGE SCALE GENOMIC DNA]</scope>
    <source>
        <strain evidence="1 4">JCM 12687</strain>
    </source>
</reference>
<dbReference type="OrthoDB" id="580775at2"/>
<dbReference type="EMBL" id="AP022606">
    <property type="protein sequence ID" value="BBZ13603.1"/>
    <property type="molecule type" value="Genomic_DNA"/>
</dbReference>
<reference evidence="2 3" key="1">
    <citation type="submission" date="2016-12" db="EMBL/GenBank/DDBJ databases">
        <title>The new phylogeny of genus Mycobacterium.</title>
        <authorList>
            <person name="Tortoli E."/>
            <person name="Trovato A."/>
            <person name="Cirillo D.M."/>
        </authorList>
    </citation>
    <scope>NUCLEOTIDE SEQUENCE [LARGE SCALE GENOMIC DNA]</scope>
    <source>
        <strain evidence="2 3">DSM 44624</strain>
    </source>
</reference>
<dbReference type="SUPFAM" id="SSF56801">
    <property type="entry name" value="Acetyl-CoA synthetase-like"/>
    <property type="match status" value="1"/>
</dbReference>
<gene>
    <name evidence="2" type="ORF">BST20_13075</name>
    <name evidence="1" type="ORF">MBRA_37980</name>
</gene>
<dbReference type="Proteomes" id="UP000192441">
    <property type="component" value="Unassembled WGS sequence"/>
</dbReference>
<protein>
    <submittedName>
        <fullName evidence="1">Coenzyme F390 synthetase</fullName>
    </submittedName>
</protein>
<reference evidence="1" key="3">
    <citation type="submission" date="2020-02" db="EMBL/GenBank/DDBJ databases">
        <authorList>
            <person name="Matsumoto Y."/>
            <person name="Kinjo T."/>
            <person name="Motooka D."/>
            <person name="Nabeya D."/>
            <person name="Jung N."/>
            <person name="Uechi K."/>
            <person name="Horii T."/>
            <person name="Iida T."/>
            <person name="Fujita J."/>
            <person name="Nakamura S."/>
        </authorList>
    </citation>
    <scope>NUCLEOTIDE SEQUENCE</scope>
    <source>
        <strain evidence="1">JCM 12687</strain>
    </source>
</reference>
<dbReference type="Proteomes" id="UP000467379">
    <property type="component" value="Chromosome"/>
</dbReference>
<proteinExistence type="predicted"/>
<organism evidence="2 3">
    <name type="scientific">Mycobacterium branderi</name>
    <dbReference type="NCBI Taxonomy" id="43348"/>
    <lineage>
        <taxon>Bacteria</taxon>
        <taxon>Bacillati</taxon>
        <taxon>Actinomycetota</taxon>
        <taxon>Actinomycetes</taxon>
        <taxon>Mycobacteriales</taxon>
        <taxon>Mycobacteriaceae</taxon>
        <taxon>Mycobacterium</taxon>
    </lineage>
</organism>
<sequence>MMNVSHQRKRIADFWSATKLSRRLSDQERWPREQLLSFQQKRLDELVRFAVMHSPYYRERIGSVDGPVELGQLPMLDKATMMERFDDVVIDRRLRRDDLARHVEGLTGDPLYLGRYRVLATSGSSGRKGLFVFDRPDWAAYVAQFLRYSSFVGIRPRLPRLRLAWLGGGSPSSASRRLAATIDFGVHRLLSLPVTLPVPRLVEELNQFQPQFINAYPSVAVLLAEEQLAGRLRISPTAMSTSSEMLTPQMADRIEQAFGARPFNAYATTEGLIAVDCEMHSGLHLFEDLTIVENVDEHGRPVPDGESGAKLLITNLANRAQPLIRYELLDAVTIDSEPCGCGRTLRRFRTVEGRTDDVLRLPGRSGSTVLVHPMQFGVIACDHEVVEFQVIQRGPRLQVLVVARGTAPDLEKRIHAAIADRLDELGVSDTVVEVTRRPRLERQASGKLQLVVRESPSCVR</sequence>
<dbReference type="AlphaFoldDB" id="A0A7I7WAS4"/>
<evidence type="ECO:0000313" key="4">
    <source>
        <dbReference type="Proteomes" id="UP000467379"/>
    </source>
</evidence>
<name>A0A7I7WAS4_9MYCO</name>
<dbReference type="InterPro" id="IPR042099">
    <property type="entry name" value="ANL_N_sf"/>
</dbReference>